<evidence type="ECO:0000256" key="1">
    <source>
        <dbReference type="SAM" id="Phobius"/>
    </source>
</evidence>
<sequence>MNIATAAPLAELLAACTVGILLALPALAGCAVRGSIRGAAVVLSVVAGLVICAIVLASILGAELH</sequence>
<reference evidence="2 3" key="1">
    <citation type="submission" date="2016-12" db="EMBL/GenBank/DDBJ databases">
        <title>Complete genome sequence of Microbacterium aurum KACC 15219.</title>
        <authorList>
            <person name="Jung Y."/>
            <person name="Shin J.-H."/>
            <person name="Lee Y.-J."/>
            <person name="Yi H."/>
            <person name="Bahn Y.-S."/>
            <person name="Kim J.F."/>
            <person name="Lee D.-W."/>
        </authorList>
    </citation>
    <scope>NUCLEOTIDE SEQUENCE [LARGE SCALE GENOMIC DNA]</scope>
    <source>
        <strain evidence="2 3">KACC 15219</strain>
    </source>
</reference>
<keyword evidence="1" id="KW-1133">Transmembrane helix</keyword>
<feature type="transmembrane region" description="Helical" evidence="1">
    <location>
        <begin position="38"/>
        <end position="62"/>
    </location>
</feature>
<keyword evidence="3" id="KW-1185">Reference proteome</keyword>
<keyword evidence="1" id="KW-0472">Membrane</keyword>
<evidence type="ECO:0000313" key="3">
    <source>
        <dbReference type="Proteomes" id="UP000187185"/>
    </source>
</evidence>
<dbReference type="EMBL" id="CP018762">
    <property type="protein sequence ID" value="APZ33286.1"/>
    <property type="molecule type" value="Genomic_DNA"/>
</dbReference>
<name>A0A1P8U596_9MICO</name>
<dbReference type="KEGG" id="maur:BOH66_02525"/>
<dbReference type="STRING" id="36805.BOH66_02525"/>
<dbReference type="RefSeq" id="WP_076688992.1">
    <property type="nucleotide sequence ID" value="NZ_CP018762.1"/>
</dbReference>
<accession>A0A1P8U596</accession>
<dbReference type="AlphaFoldDB" id="A0A1P8U596"/>
<keyword evidence="1" id="KW-0812">Transmembrane</keyword>
<evidence type="ECO:0000313" key="2">
    <source>
        <dbReference type="EMBL" id="APZ33286.1"/>
    </source>
</evidence>
<protein>
    <submittedName>
        <fullName evidence="2">Uncharacterized protein</fullName>
    </submittedName>
</protein>
<gene>
    <name evidence="2" type="ORF">BOH66_02525</name>
</gene>
<dbReference type="Proteomes" id="UP000187185">
    <property type="component" value="Chromosome"/>
</dbReference>
<proteinExistence type="predicted"/>
<organism evidence="2 3">
    <name type="scientific">Microbacterium aurum</name>
    <dbReference type="NCBI Taxonomy" id="36805"/>
    <lineage>
        <taxon>Bacteria</taxon>
        <taxon>Bacillati</taxon>
        <taxon>Actinomycetota</taxon>
        <taxon>Actinomycetes</taxon>
        <taxon>Micrococcales</taxon>
        <taxon>Microbacteriaceae</taxon>
        <taxon>Microbacterium</taxon>
    </lineage>
</organism>